<feature type="compositionally biased region" description="Low complexity" evidence="1">
    <location>
        <begin position="134"/>
        <end position="155"/>
    </location>
</feature>
<feature type="region of interest" description="Disordered" evidence="1">
    <location>
        <begin position="510"/>
        <end position="534"/>
    </location>
</feature>
<feature type="region of interest" description="Disordered" evidence="1">
    <location>
        <begin position="552"/>
        <end position="606"/>
    </location>
</feature>
<dbReference type="STRING" id="105785.A0A2J7RDM1"/>
<comment type="caution">
    <text evidence="2">The sequence shown here is derived from an EMBL/GenBank/DDBJ whole genome shotgun (WGS) entry which is preliminary data.</text>
</comment>
<evidence type="ECO:0000313" key="2">
    <source>
        <dbReference type="EMBL" id="PNF38936.1"/>
    </source>
</evidence>
<feature type="compositionally biased region" description="Low complexity" evidence="1">
    <location>
        <begin position="691"/>
        <end position="705"/>
    </location>
</feature>
<dbReference type="OrthoDB" id="5873004at2759"/>
<feature type="compositionally biased region" description="Basic and acidic residues" evidence="1">
    <location>
        <begin position="562"/>
        <end position="571"/>
    </location>
</feature>
<feature type="compositionally biased region" description="Basic and acidic residues" evidence="1">
    <location>
        <begin position="1148"/>
        <end position="1157"/>
    </location>
</feature>
<accession>A0A2J7RDM1</accession>
<protein>
    <submittedName>
        <fullName evidence="2">Uncharacterized protein</fullName>
    </submittedName>
</protein>
<feature type="region of interest" description="Disordered" evidence="1">
    <location>
        <begin position="939"/>
        <end position="1050"/>
    </location>
</feature>
<proteinExistence type="predicted"/>
<gene>
    <name evidence="2" type="ORF">B7P43_G07452</name>
</gene>
<feature type="compositionally biased region" description="Basic and acidic residues" evidence="1">
    <location>
        <begin position="952"/>
        <end position="961"/>
    </location>
</feature>
<name>A0A2J7RDM1_9NEOP</name>
<feature type="compositionally biased region" description="Polar residues" evidence="1">
    <location>
        <begin position="201"/>
        <end position="210"/>
    </location>
</feature>
<feature type="region of interest" description="Disordered" evidence="1">
    <location>
        <begin position="124"/>
        <end position="224"/>
    </location>
</feature>
<dbReference type="Proteomes" id="UP000235965">
    <property type="component" value="Unassembled WGS sequence"/>
</dbReference>
<feature type="region of interest" description="Disordered" evidence="1">
    <location>
        <begin position="1070"/>
        <end position="1209"/>
    </location>
</feature>
<feature type="region of interest" description="Disordered" evidence="1">
    <location>
        <begin position="1225"/>
        <end position="1247"/>
    </location>
</feature>
<evidence type="ECO:0000313" key="3">
    <source>
        <dbReference type="Proteomes" id="UP000235965"/>
    </source>
</evidence>
<feature type="compositionally biased region" description="Polar residues" evidence="1">
    <location>
        <begin position="1126"/>
        <end position="1147"/>
    </location>
</feature>
<dbReference type="EMBL" id="NEVH01005288">
    <property type="protein sequence ID" value="PNF38936.1"/>
    <property type="molecule type" value="Genomic_DNA"/>
</dbReference>
<feature type="compositionally biased region" description="Polar residues" evidence="1">
    <location>
        <begin position="156"/>
        <end position="181"/>
    </location>
</feature>
<feature type="compositionally biased region" description="Basic and acidic residues" evidence="1">
    <location>
        <begin position="1011"/>
        <end position="1025"/>
    </location>
</feature>
<feature type="compositionally biased region" description="Basic and acidic residues" evidence="1">
    <location>
        <begin position="581"/>
        <end position="593"/>
    </location>
</feature>
<feature type="region of interest" description="Disordered" evidence="1">
    <location>
        <begin position="37"/>
        <end position="88"/>
    </location>
</feature>
<keyword evidence="3" id="KW-1185">Reference proteome</keyword>
<sequence>MQIFSEDETLTAMSVGSGSIVSHPFPRMGTAVKVRQQMMSSKRMPVPRARPEDPLSGCPSADPSPKKQKTCAAPISPQGSSRSKRSRLEEQLACSAAELRYIDSQSPENQQLLVQAEVHPHRRYMNVSDPKPPTMASSSAAAAASPPNTVNAASAHTDNTSPSLAEATVSDNESFTLHSSGLPTPDTPLLLYTPLLDDETCSNSSTTNTPDYDLKLTPSPATPGSTKYHLLGAPSLSPSPTPTPTLTPNLDGENSYENILTQAVQCSGVRYENVPGPLTNVHMSNSHSSGMSVYGSKYVNVMGPLQTEERILVDDTSPSLAESQTRNENFPSKGKDCDVYEPVTGQGLSLEDSVTYEPVNIPQCQEDCIGLELASNCNEQRVYQNVPNSSCADEEHLYEVLQLNPAASSSSPQKSAGHVEEVKSDNDVEVYQQVKYFRQSIHEVNQLLGEPGCDVMDPGDKTLERLGGNCDSEVVEAEKAGVTQESVQTQSGEVPQECSFVEAFCEKLSPEDSEEMEPSDTGQHEGCSESGRDGESVLQSCDIVTVIGSQTTQCQSAENCDEGSKRSDSVIEGRMILQIKTSERQTSNDRNESEVSPVCASVGSPQLSPEHRRLAVLDPNPNRRKFESEIGRDILRERRMRQELEEMRIANQGSDGTSQQSQKQSSKCNIRELLSKFETSPTLAQHGLDGQSSSTTSRQRFSFSSHETAENLGMNSDSITSTLNQKLDSHSVTVSDMSLDTKPNRVFISVNPDMSEKDSGFTSVMPNLPCHSGPSPHGNSVTAVPPCEQTGLAKAARGKLANSTALSVSLGEGEFLASSSEDPGQLVRVQTSPDINDTREHEDSLVTNDCEKNKSASQVGGVPGEKTVFIAAIGLDDPERRERIERYKEERRLFLREKYRSESFRGERDEILQRLKQKAGKSVSGPAVEPVDISRSFATGSDRVRRNSCRTTADERERDIMIESLPGNERLSGTLERSRERRFGRRSVSPKDTDSELSGKQMYDSVSSPGRLDKQLELGSDDCRSARHCRSSTGDKQKFSSSPMSPEKSPITCVTVRHRLNSDCMIVSMGPTSNLHTNERDRFTSRSSGPIHLEDHSKPSALESSKGHALEVTRQFSNSETERPNSLRTATVRESLTRSADNNVIQRRSTDKFEGSPEHPSVAIRLSAGGKSGDPDRRPASIPAHSPENRVINDSSGRRSSADFPVCQTSPSYCIRDMAALFENRRDATSQAPPRPAPTGKQYLSSV</sequence>
<dbReference type="InParanoid" id="A0A2J7RDM1"/>
<feature type="compositionally biased region" description="Low complexity" evidence="1">
    <location>
        <begin position="182"/>
        <end position="195"/>
    </location>
</feature>
<organism evidence="2 3">
    <name type="scientific">Cryptotermes secundus</name>
    <dbReference type="NCBI Taxonomy" id="105785"/>
    <lineage>
        <taxon>Eukaryota</taxon>
        <taxon>Metazoa</taxon>
        <taxon>Ecdysozoa</taxon>
        <taxon>Arthropoda</taxon>
        <taxon>Hexapoda</taxon>
        <taxon>Insecta</taxon>
        <taxon>Pterygota</taxon>
        <taxon>Neoptera</taxon>
        <taxon>Polyneoptera</taxon>
        <taxon>Dictyoptera</taxon>
        <taxon>Blattodea</taxon>
        <taxon>Blattoidea</taxon>
        <taxon>Termitoidae</taxon>
        <taxon>Kalotermitidae</taxon>
        <taxon>Cryptotermitinae</taxon>
        <taxon>Cryptotermes</taxon>
    </lineage>
</organism>
<feature type="region of interest" description="Disordered" evidence="1">
    <location>
        <begin position="316"/>
        <end position="338"/>
    </location>
</feature>
<evidence type="ECO:0000256" key="1">
    <source>
        <dbReference type="SAM" id="MobiDB-lite"/>
    </source>
</evidence>
<dbReference type="AlphaFoldDB" id="A0A2J7RDM1"/>
<feature type="compositionally biased region" description="Polar residues" evidence="1">
    <location>
        <begin position="316"/>
        <end position="330"/>
    </location>
</feature>
<reference evidence="2 3" key="1">
    <citation type="submission" date="2017-12" db="EMBL/GenBank/DDBJ databases">
        <title>Hemimetabolous genomes reveal molecular basis of termite eusociality.</title>
        <authorList>
            <person name="Harrison M.C."/>
            <person name="Jongepier E."/>
            <person name="Robertson H.M."/>
            <person name="Arning N."/>
            <person name="Bitard-Feildel T."/>
            <person name="Chao H."/>
            <person name="Childers C.P."/>
            <person name="Dinh H."/>
            <person name="Doddapaneni H."/>
            <person name="Dugan S."/>
            <person name="Gowin J."/>
            <person name="Greiner C."/>
            <person name="Han Y."/>
            <person name="Hu H."/>
            <person name="Hughes D.S.T."/>
            <person name="Huylmans A.-K."/>
            <person name="Kemena C."/>
            <person name="Kremer L.P.M."/>
            <person name="Lee S.L."/>
            <person name="Lopez-Ezquerra A."/>
            <person name="Mallet L."/>
            <person name="Monroy-Kuhn J.M."/>
            <person name="Moser A."/>
            <person name="Murali S.C."/>
            <person name="Muzny D.M."/>
            <person name="Otani S."/>
            <person name="Piulachs M.-D."/>
            <person name="Poelchau M."/>
            <person name="Qu J."/>
            <person name="Schaub F."/>
            <person name="Wada-Katsumata A."/>
            <person name="Worley K.C."/>
            <person name="Xie Q."/>
            <person name="Ylla G."/>
            <person name="Poulsen M."/>
            <person name="Gibbs R.A."/>
            <person name="Schal C."/>
            <person name="Richards S."/>
            <person name="Belles X."/>
            <person name="Korb J."/>
            <person name="Bornberg-Bauer E."/>
        </authorList>
    </citation>
    <scope>NUCLEOTIDE SEQUENCE [LARGE SCALE GENOMIC DNA]</scope>
    <source>
        <tissue evidence="2">Whole body</tissue>
    </source>
</reference>
<feature type="compositionally biased region" description="Basic and acidic residues" evidence="1">
    <location>
        <begin position="522"/>
        <end position="534"/>
    </location>
</feature>
<feature type="region of interest" description="Disordered" evidence="1">
    <location>
        <begin position="681"/>
        <end position="716"/>
    </location>
</feature>